<evidence type="ECO:0000313" key="2">
    <source>
        <dbReference type="EMBL" id="ROI08054.1"/>
    </source>
</evidence>
<organism evidence="2 3">
    <name type="scientific">Kaistella daneshvariae</name>
    <dbReference type="NCBI Taxonomy" id="2487074"/>
    <lineage>
        <taxon>Bacteria</taxon>
        <taxon>Pseudomonadati</taxon>
        <taxon>Bacteroidota</taxon>
        <taxon>Flavobacteriia</taxon>
        <taxon>Flavobacteriales</taxon>
        <taxon>Weeksellaceae</taxon>
        <taxon>Chryseobacterium group</taxon>
        <taxon>Kaistella</taxon>
    </lineage>
</organism>
<evidence type="ECO:0000256" key="1">
    <source>
        <dbReference type="SAM" id="SignalP"/>
    </source>
</evidence>
<keyword evidence="1" id="KW-0732">Signal</keyword>
<dbReference type="Proteomes" id="UP000270224">
    <property type="component" value="Unassembled WGS sequence"/>
</dbReference>
<feature type="chain" id="PRO_5018104759" evidence="1">
    <location>
        <begin position="19"/>
        <end position="183"/>
    </location>
</feature>
<dbReference type="AlphaFoldDB" id="A0A3N0WSI0"/>
<comment type="caution">
    <text evidence="2">The sequence shown here is derived from an EMBL/GenBank/DDBJ whole genome shotgun (WGS) entry which is preliminary data.</text>
</comment>
<reference evidence="3" key="1">
    <citation type="submission" date="2018-11" db="EMBL/GenBank/DDBJ databases">
        <title>Proposal to divide the Flavobacteriaceae and reorganize its genera based on Amino Acid Identity values calculated from whole genome sequences.</title>
        <authorList>
            <person name="Nicholson A.C."/>
            <person name="Gulvik C.A."/>
            <person name="Whitney A.M."/>
            <person name="Humrighouse B.W."/>
            <person name="Bell M."/>
            <person name="Holmes B."/>
            <person name="Steigerwalt A."/>
            <person name="Villarma A."/>
            <person name="Sheth M."/>
            <person name="Batra D."/>
            <person name="Pryor J."/>
            <person name="Bernardet J.-F."/>
            <person name="Hugo C."/>
            <person name="Kampfer P."/>
            <person name="Newman J."/>
            <person name="Mcquiston J.R."/>
        </authorList>
    </citation>
    <scope>NUCLEOTIDE SEQUENCE [LARGE SCALE GENOMIC DNA]</scope>
    <source>
        <strain evidence="3">H3056</strain>
    </source>
</reference>
<accession>A0A3N0WSI0</accession>
<feature type="signal peptide" evidence="1">
    <location>
        <begin position="1"/>
        <end position="18"/>
    </location>
</feature>
<protein>
    <submittedName>
        <fullName evidence="2">Uncharacterized protein</fullName>
    </submittedName>
</protein>
<dbReference type="EMBL" id="RJUG01000004">
    <property type="protein sequence ID" value="ROI08054.1"/>
    <property type="molecule type" value="Genomic_DNA"/>
</dbReference>
<sequence>MKSLLSVALLLCFTVFQAQLKKVDLADFYNWTSDDGVHYQFILVSEQVKSMGVEAPAIIRVRYSLDGGVSYKIAEFDANFSYEEDKNSDDLIVNIRAGKTARIVEGTGSYIPDNFTLHYDRKGNYLKGYQVDHDELQKSNATYAKVFATPNENSDHMRKLIRLFYQSSEPMYRDLMLLAAQFD</sequence>
<evidence type="ECO:0000313" key="3">
    <source>
        <dbReference type="Proteomes" id="UP000270224"/>
    </source>
</evidence>
<name>A0A3N0WSI0_9FLAO</name>
<dbReference type="RefSeq" id="WP_123266365.1">
    <property type="nucleotide sequence ID" value="NZ_RJUG01000004.1"/>
</dbReference>
<dbReference type="OrthoDB" id="1261473at2"/>
<gene>
    <name evidence="2" type="ORF">EGI11_10380</name>
</gene>
<reference evidence="3" key="2">
    <citation type="submission" date="2018-11" db="EMBL/GenBank/DDBJ databases">
        <title>Proposal to divide the Flavobacteriaceae and reorganize its genera based on Amino Acid Identity values calculated from whole genome sequences.</title>
        <authorList>
            <person name="Nicholson A.C."/>
            <person name="Gulvik C.A."/>
            <person name="Whitney A.M."/>
            <person name="Humrighouse B.W."/>
            <person name="Bell M."/>
            <person name="Holmens B."/>
            <person name="Steigerwalt A."/>
            <person name="Villarma A."/>
            <person name="Sheth M."/>
            <person name="Batra D."/>
            <person name="Pryor J."/>
            <person name="Bernardet J.-F."/>
            <person name="Hugo C."/>
            <person name="Kampfer P."/>
            <person name="Newman J."/>
            <person name="Mcquiston J.R."/>
        </authorList>
    </citation>
    <scope>NUCLEOTIDE SEQUENCE [LARGE SCALE GENOMIC DNA]</scope>
    <source>
        <strain evidence="3">H3056</strain>
    </source>
</reference>
<proteinExistence type="predicted"/>